<dbReference type="Pfam" id="PF13516">
    <property type="entry name" value="LRR_6"/>
    <property type="match status" value="3"/>
</dbReference>
<comment type="caution">
    <text evidence="6">The sequence shown here is derived from an EMBL/GenBank/DDBJ whole genome shotgun (WGS) entry which is preliminary data.</text>
</comment>
<keyword evidence="3" id="KW-0677">Repeat</keyword>
<dbReference type="GO" id="GO:0048471">
    <property type="term" value="C:perinuclear region of cytoplasm"/>
    <property type="evidence" value="ECO:0007669"/>
    <property type="project" value="TreeGrafter"/>
</dbReference>
<evidence type="ECO:0000256" key="1">
    <source>
        <dbReference type="ARBA" id="ARBA00022468"/>
    </source>
</evidence>
<dbReference type="InterPro" id="IPR027038">
    <property type="entry name" value="RanGap"/>
</dbReference>
<dbReference type="GO" id="GO:0031267">
    <property type="term" value="F:small GTPase binding"/>
    <property type="evidence" value="ECO:0007669"/>
    <property type="project" value="TreeGrafter"/>
</dbReference>
<evidence type="ECO:0000256" key="2">
    <source>
        <dbReference type="ARBA" id="ARBA00022614"/>
    </source>
</evidence>
<dbReference type="EMBL" id="JXTI01000006">
    <property type="protein sequence ID" value="KWX15526.1"/>
    <property type="molecule type" value="Genomic_DNA"/>
</dbReference>
<organism evidence="6 7">
    <name type="scientific">Giardia duodenalis assemblage B</name>
    <dbReference type="NCBI Taxonomy" id="1394984"/>
    <lineage>
        <taxon>Eukaryota</taxon>
        <taxon>Metamonada</taxon>
        <taxon>Diplomonadida</taxon>
        <taxon>Hexamitidae</taxon>
        <taxon>Giardiinae</taxon>
        <taxon>Giardia</taxon>
    </lineage>
</organism>
<dbReference type="Gene3D" id="3.80.10.10">
    <property type="entry name" value="Ribonuclease Inhibitor"/>
    <property type="match status" value="2"/>
</dbReference>
<accession>A0A132NZM3</accession>
<evidence type="ECO:0000313" key="6">
    <source>
        <dbReference type="EMBL" id="KWX15526.1"/>
    </source>
</evidence>
<keyword evidence="4" id="KW-0175">Coiled coil</keyword>
<evidence type="ECO:0000256" key="3">
    <source>
        <dbReference type="ARBA" id="ARBA00022737"/>
    </source>
</evidence>
<dbReference type="InterPro" id="IPR001611">
    <property type="entry name" value="Leu-rich_rpt"/>
</dbReference>
<dbReference type="AlphaFoldDB" id="A0A132NZM3"/>
<proteinExistence type="predicted"/>
<dbReference type="InterPro" id="IPR032675">
    <property type="entry name" value="LRR_dom_sf"/>
</dbReference>
<keyword evidence="2" id="KW-0433">Leucine-rich repeat</keyword>
<gene>
    <name evidence="6" type="ORF">QR46_0384</name>
</gene>
<name>A0A132NZM3_GIAIN</name>
<dbReference type="SMART" id="SM00368">
    <property type="entry name" value="LRR_RI"/>
    <property type="match status" value="5"/>
</dbReference>
<dbReference type="GO" id="GO:0005634">
    <property type="term" value="C:nucleus"/>
    <property type="evidence" value="ECO:0007669"/>
    <property type="project" value="TreeGrafter"/>
</dbReference>
<evidence type="ECO:0000256" key="4">
    <source>
        <dbReference type="SAM" id="Coils"/>
    </source>
</evidence>
<dbReference type="GO" id="GO:0006913">
    <property type="term" value="P:nucleocytoplasmic transport"/>
    <property type="evidence" value="ECO:0007669"/>
    <property type="project" value="TreeGrafter"/>
</dbReference>
<protein>
    <submittedName>
        <fullName evidence="6">Uncharacterized protein</fullName>
    </submittedName>
</protein>
<dbReference type="GO" id="GO:0005829">
    <property type="term" value="C:cytosol"/>
    <property type="evidence" value="ECO:0007669"/>
    <property type="project" value="TreeGrafter"/>
</dbReference>
<sequence length="784" mass="86269">MSKIIMDTKTPLWSKLYSQKCHDLGIIPTDNLYERFIVAVAPQMQDGVLALADQGLKATSIPIVCELLTHFYGTVHTLDLSMNPILDEGAALLLEAGPAFTDLKTVRLRSVGLSPTGFDYFFTTLRKYKCSIENIDLSSTSSAERRNRPGEIGSHALAKFISANSTIKSLVFTNTQLRGNSGATLFKAISHPSSLTHLHLQNTDISNKAVEYIFTRETASGANMLSELVHVDLSGNTSSLTGDCCQAIEIGIKRLKHLHTLILSKNTTLARSLVLPFSALRHKSADLAAAAEAYNKRMQERTRWRHETFKSLCPGMKNFIETGKVIGERMTISEPSSGTPANELDPSASAKQGDHPLPTSDSAQGSGPVQTTDEPSDGEKDTVVYFGETCSLRVLDVSDIPLPSEAIGQLALALQKNETLESINLSYCSIDLSQPEFRTVFEALIVNLMRLPALKTLSLTGNNIGNQGAIFVGTNLTNSESLEALELCHCGILDPGMSSIAKAIPSCTALKVLNLKGNNGTDTSARIIYASLSVYHKLTTLNLELNRISYSLYERINTLVHNNQVLHVENTTTELEDALQEQAEQLAKVMKIKDGIQQKHDILAEKCVNLIDEIDKCHSEHTKWTANIDELQNTLDEARKDNNIKEGKLNSINQQISQMTSKGEAEIATIELKRKQARDKASVTLNKITELEAAMQTKEIEFQEEVIKPKQEQLVRLRNELDLQLKNQVRILGILLATEQTLIAEKKITIEAPQHQPVDRAPQVSQRPAAGPGSLQRPAPSKRK</sequence>
<dbReference type="VEuPathDB" id="GiardiaDB:QR46_0384"/>
<evidence type="ECO:0000313" key="7">
    <source>
        <dbReference type="Proteomes" id="UP000070089"/>
    </source>
</evidence>
<evidence type="ECO:0000256" key="5">
    <source>
        <dbReference type="SAM" id="MobiDB-lite"/>
    </source>
</evidence>
<dbReference type="PANTHER" id="PTHR24113:SF12">
    <property type="entry name" value="RAN GTPASE-ACTIVATING PROTEIN 1"/>
    <property type="match status" value="1"/>
</dbReference>
<keyword evidence="1" id="KW-0343">GTPase activation</keyword>
<feature type="region of interest" description="Disordered" evidence="5">
    <location>
        <begin position="751"/>
        <end position="784"/>
    </location>
</feature>
<feature type="compositionally biased region" description="Polar residues" evidence="5">
    <location>
        <begin position="359"/>
        <end position="373"/>
    </location>
</feature>
<feature type="coiled-coil region" evidence="4">
    <location>
        <begin position="621"/>
        <end position="694"/>
    </location>
</feature>
<dbReference type="PANTHER" id="PTHR24113">
    <property type="entry name" value="RAN GTPASE-ACTIVATING PROTEIN 1"/>
    <property type="match status" value="1"/>
</dbReference>
<feature type="region of interest" description="Disordered" evidence="5">
    <location>
        <begin position="331"/>
        <end position="381"/>
    </location>
</feature>
<dbReference type="OrthoDB" id="120976at2759"/>
<dbReference type="SUPFAM" id="SSF52047">
    <property type="entry name" value="RNI-like"/>
    <property type="match status" value="1"/>
</dbReference>
<dbReference type="Proteomes" id="UP000070089">
    <property type="component" value="Unassembled WGS sequence"/>
</dbReference>
<dbReference type="GO" id="GO:0005096">
    <property type="term" value="F:GTPase activator activity"/>
    <property type="evidence" value="ECO:0007669"/>
    <property type="project" value="UniProtKB-KW"/>
</dbReference>
<reference evidence="6 7" key="1">
    <citation type="journal article" date="2015" name="Mol. Biochem. Parasitol.">
        <title>Identification of polymorphic genes for use in assemblage B genotyping assays through comparative genomics of multiple assemblage B Giardia duodenalis isolates.</title>
        <authorList>
            <person name="Wielinga C."/>
            <person name="Thompson R.C."/>
            <person name="Monis P."/>
            <person name="Ryan U."/>
        </authorList>
    </citation>
    <scope>NUCLEOTIDE SEQUENCE [LARGE SCALE GENOMIC DNA]</scope>
    <source>
        <strain evidence="6 7">BAH15c1</strain>
    </source>
</reference>